<evidence type="ECO:0000313" key="2">
    <source>
        <dbReference type="Proteomes" id="UP000027222"/>
    </source>
</evidence>
<protein>
    <submittedName>
        <fullName evidence="1">Uncharacterized protein</fullName>
    </submittedName>
</protein>
<dbReference type="Proteomes" id="UP000027222">
    <property type="component" value="Unassembled WGS sequence"/>
</dbReference>
<accession>A0A067SM27</accession>
<proteinExistence type="predicted"/>
<name>A0A067SM27_GALM3</name>
<reference evidence="2" key="1">
    <citation type="journal article" date="2014" name="Proc. Natl. Acad. Sci. U.S.A.">
        <title>Extensive sampling of basidiomycete genomes demonstrates inadequacy of the white-rot/brown-rot paradigm for wood decay fungi.</title>
        <authorList>
            <person name="Riley R."/>
            <person name="Salamov A.A."/>
            <person name="Brown D.W."/>
            <person name="Nagy L.G."/>
            <person name="Floudas D."/>
            <person name="Held B.W."/>
            <person name="Levasseur A."/>
            <person name="Lombard V."/>
            <person name="Morin E."/>
            <person name="Otillar R."/>
            <person name="Lindquist E.A."/>
            <person name="Sun H."/>
            <person name="LaButti K.M."/>
            <person name="Schmutz J."/>
            <person name="Jabbour D."/>
            <person name="Luo H."/>
            <person name="Baker S.E."/>
            <person name="Pisabarro A.G."/>
            <person name="Walton J.D."/>
            <person name="Blanchette R.A."/>
            <person name="Henrissat B."/>
            <person name="Martin F."/>
            <person name="Cullen D."/>
            <person name="Hibbett D.S."/>
            <person name="Grigoriev I.V."/>
        </authorList>
    </citation>
    <scope>NUCLEOTIDE SEQUENCE [LARGE SCALE GENOMIC DNA]</scope>
    <source>
        <strain evidence="2">CBS 339.88</strain>
    </source>
</reference>
<keyword evidence="2" id="KW-1185">Reference proteome</keyword>
<dbReference type="EMBL" id="KL142390">
    <property type="protein sequence ID" value="KDR71960.1"/>
    <property type="molecule type" value="Genomic_DNA"/>
</dbReference>
<dbReference type="AlphaFoldDB" id="A0A067SM27"/>
<sequence>MSFTMKVGLSTRYDTAHHALPSPDAPTTFVWSATKLPTFTLMHDAVVFINFSASAGVFDAFYLNVASRSVLCVKASG</sequence>
<gene>
    <name evidence="1" type="ORF">GALMADRAFT_772185</name>
</gene>
<evidence type="ECO:0000313" key="1">
    <source>
        <dbReference type="EMBL" id="KDR71960.1"/>
    </source>
</evidence>
<dbReference type="HOGENOM" id="CLU_2638221_0_0_1"/>
<organism evidence="1 2">
    <name type="scientific">Galerina marginata (strain CBS 339.88)</name>
    <dbReference type="NCBI Taxonomy" id="685588"/>
    <lineage>
        <taxon>Eukaryota</taxon>
        <taxon>Fungi</taxon>
        <taxon>Dikarya</taxon>
        <taxon>Basidiomycota</taxon>
        <taxon>Agaricomycotina</taxon>
        <taxon>Agaricomycetes</taxon>
        <taxon>Agaricomycetidae</taxon>
        <taxon>Agaricales</taxon>
        <taxon>Agaricineae</taxon>
        <taxon>Strophariaceae</taxon>
        <taxon>Galerina</taxon>
    </lineage>
</organism>